<evidence type="ECO:0000313" key="4">
    <source>
        <dbReference type="Proteomes" id="UP000038802"/>
    </source>
</evidence>
<organism evidence="3 4">
    <name type="scientific">Mycobacterium tuberculosis</name>
    <dbReference type="NCBI Taxonomy" id="1773"/>
    <lineage>
        <taxon>Bacteria</taxon>
        <taxon>Bacillati</taxon>
        <taxon>Actinomycetota</taxon>
        <taxon>Actinomycetes</taxon>
        <taxon>Mycobacteriales</taxon>
        <taxon>Mycobacteriaceae</taxon>
        <taxon>Mycobacterium</taxon>
        <taxon>Mycobacterium tuberculosis complex</taxon>
    </lineage>
</organism>
<evidence type="ECO:0000313" key="2">
    <source>
        <dbReference type="EMBL" id="COV49337.1"/>
    </source>
</evidence>
<evidence type="ECO:0000256" key="1">
    <source>
        <dbReference type="SAM" id="MobiDB-lite"/>
    </source>
</evidence>
<protein>
    <submittedName>
        <fullName evidence="3">Uncharacterized protein</fullName>
    </submittedName>
</protein>
<evidence type="ECO:0000313" key="3">
    <source>
        <dbReference type="EMBL" id="COV66931.1"/>
    </source>
</evidence>
<dbReference type="Proteomes" id="UP000038802">
    <property type="component" value="Unassembled WGS sequence"/>
</dbReference>
<reference evidence="4 5" key="2">
    <citation type="submission" date="2015-03" db="EMBL/GenBank/DDBJ databases">
        <authorList>
            <consortium name="Pathogen Informatics"/>
        </authorList>
    </citation>
    <scope>NUCLEOTIDE SEQUENCE [LARGE SCALE GENOMIC DNA]</scope>
    <source>
        <strain evidence="4">K00500041</strain>
        <strain evidence="2 5">M09401471</strain>
    </source>
</reference>
<name>A0A0U0R2D0_MYCTX</name>
<proteinExistence type="predicted"/>
<evidence type="ECO:0000313" key="5">
    <source>
        <dbReference type="Proteomes" id="UP000044938"/>
    </source>
</evidence>
<dbReference type="EMBL" id="CSAE01000172">
    <property type="protein sequence ID" value="COV66931.1"/>
    <property type="molecule type" value="Genomic_DNA"/>
</dbReference>
<accession>A0A0U0R2D0</accession>
<dbReference type="AlphaFoldDB" id="A0A0U0R2D0"/>
<reference evidence="3" key="1">
    <citation type="submission" date="2015-03" db="EMBL/GenBank/DDBJ databases">
        <authorList>
            <person name="Murphy D."/>
        </authorList>
    </citation>
    <scope>NUCLEOTIDE SEQUENCE [LARGE SCALE GENOMIC DNA]</scope>
    <source>
        <strain evidence="3">K00500041</strain>
    </source>
</reference>
<dbReference type="Proteomes" id="UP000044938">
    <property type="component" value="Unassembled WGS sequence"/>
</dbReference>
<feature type="region of interest" description="Disordered" evidence="1">
    <location>
        <begin position="79"/>
        <end position="99"/>
    </location>
</feature>
<sequence>MAPEGMLAAGSVPVLAELLRLFNEISAPLRTSLTGPENPSTRTRELVVGGNSFYSNRLGWYRRRQSRTHVRGQKPLIRQINHNRRDPAPGQLATHSVAW</sequence>
<gene>
    <name evidence="3" type="ORF">ERS007703_01833</name>
    <name evidence="2" type="ORF">ERS007720_00340</name>
</gene>
<dbReference type="EMBL" id="CSAJ01000023">
    <property type="protein sequence ID" value="COV49337.1"/>
    <property type="molecule type" value="Genomic_DNA"/>
</dbReference>